<feature type="chain" id="PRO_5007852507" evidence="1">
    <location>
        <begin position="25"/>
        <end position="171"/>
    </location>
</feature>
<protein>
    <submittedName>
        <fullName evidence="2">Uncharacterized protein</fullName>
    </submittedName>
</protein>
<feature type="non-terminal residue" evidence="2">
    <location>
        <position position="171"/>
    </location>
</feature>
<proteinExistence type="predicted"/>
<comment type="caution">
    <text evidence="2">The sequence shown here is derived from an EMBL/GenBank/DDBJ whole genome shotgun (WGS) entry which is preliminary data.</text>
</comment>
<name>A0A164Q4Y5_9CRUS</name>
<evidence type="ECO:0000313" key="3">
    <source>
        <dbReference type="Proteomes" id="UP000076858"/>
    </source>
</evidence>
<sequence length="171" mass="19489">MPAARSKLLLLHSISSITFYCTLREVVDETYIAKDTNRRKECWPRREITNKAKSMDWNTSDHSILFAHSSSHVIFNPPTHVFALPVAQSWLRPSSHHRFARRPVFASPVAPSSLRPSPRLRFAPSSLRPSPRLRFARRPVFASPVAPSSLRPSSRLRLLVTTSSLHRIVFV</sequence>
<accession>A0A164Q4Y5</accession>
<keyword evidence="1" id="KW-0732">Signal</keyword>
<keyword evidence="3" id="KW-1185">Reference proteome</keyword>
<reference evidence="2 3" key="1">
    <citation type="submission" date="2016-03" db="EMBL/GenBank/DDBJ databases">
        <title>EvidentialGene: Evidence-directed Construction of Genes on Genomes.</title>
        <authorList>
            <person name="Gilbert D.G."/>
            <person name="Choi J.-H."/>
            <person name="Mockaitis K."/>
            <person name="Colbourne J."/>
            <person name="Pfrender M."/>
        </authorList>
    </citation>
    <scope>NUCLEOTIDE SEQUENCE [LARGE SCALE GENOMIC DNA]</scope>
    <source>
        <strain evidence="2 3">Xinb3</strain>
        <tissue evidence="2">Complete organism</tissue>
    </source>
</reference>
<feature type="signal peptide" evidence="1">
    <location>
        <begin position="1"/>
        <end position="24"/>
    </location>
</feature>
<evidence type="ECO:0000313" key="2">
    <source>
        <dbReference type="EMBL" id="KZS07435.1"/>
    </source>
</evidence>
<organism evidence="2 3">
    <name type="scientific">Daphnia magna</name>
    <dbReference type="NCBI Taxonomy" id="35525"/>
    <lineage>
        <taxon>Eukaryota</taxon>
        <taxon>Metazoa</taxon>
        <taxon>Ecdysozoa</taxon>
        <taxon>Arthropoda</taxon>
        <taxon>Crustacea</taxon>
        <taxon>Branchiopoda</taxon>
        <taxon>Diplostraca</taxon>
        <taxon>Cladocera</taxon>
        <taxon>Anomopoda</taxon>
        <taxon>Daphniidae</taxon>
        <taxon>Daphnia</taxon>
    </lineage>
</organism>
<dbReference type="AlphaFoldDB" id="A0A164Q4Y5"/>
<evidence type="ECO:0000256" key="1">
    <source>
        <dbReference type="SAM" id="SignalP"/>
    </source>
</evidence>
<gene>
    <name evidence="2" type="ORF">APZ42_028840</name>
</gene>
<dbReference type="Proteomes" id="UP000076858">
    <property type="component" value="Unassembled WGS sequence"/>
</dbReference>
<dbReference type="EMBL" id="LRGB01002463">
    <property type="protein sequence ID" value="KZS07435.1"/>
    <property type="molecule type" value="Genomic_DNA"/>
</dbReference>